<evidence type="ECO:0000256" key="3">
    <source>
        <dbReference type="ARBA" id="ARBA00034247"/>
    </source>
</evidence>
<feature type="compositionally biased region" description="Polar residues" evidence="4">
    <location>
        <begin position="1"/>
        <end position="16"/>
    </location>
</feature>
<dbReference type="InterPro" id="IPR029787">
    <property type="entry name" value="Nucleotide_cyclase"/>
</dbReference>
<dbReference type="GO" id="GO:1902201">
    <property type="term" value="P:negative regulation of bacterial-type flagellum-dependent cell motility"/>
    <property type="evidence" value="ECO:0007669"/>
    <property type="project" value="TreeGrafter"/>
</dbReference>
<dbReference type="GO" id="GO:0005886">
    <property type="term" value="C:plasma membrane"/>
    <property type="evidence" value="ECO:0007669"/>
    <property type="project" value="TreeGrafter"/>
</dbReference>
<feature type="region of interest" description="Disordered" evidence="4">
    <location>
        <begin position="1"/>
        <end position="33"/>
    </location>
</feature>
<dbReference type="InterPro" id="IPR043128">
    <property type="entry name" value="Rev_trsase/Diguanyl_cyclase"/>
</dbReference>
<evidence type="ECO:0000256" key="2">
    <source>
        <dbReference type="ARBA" id="ARBA00012528"/>
    </source>
</evidence>
<dbReference type="SUPFAM" id="SSF55073">
    <property type="entry name" value="Nucleotide cyclase"/>
    <property type="match status" value="1"/>
</dbReference>
<comment type="caution">
    <text evidence="6">The sequence shown here is derived from an EMBL/GenBank/DDBJ whole genome shotgun (WGS) entry which is preliminary data.</text>
</comment>
<protein>
    <recommendedName>
        <fullName evidence="2">diguanylate cyclase</fullName>
        <ecNumber evidence="2">2.7.7.65</ecNumber>
    </recommendedName>
</protein>
<organism evidence="6">
    <name type="scientific">Sedimenticola thiotaurini</name>
    <dbReference type="NCBI Taxonomy" id="1543721"/>
    <lineage>
        <taxon>Bacteria</taxon>
        <taxon>Pseudomonadati</taxon>
        <taxon>Pseudomonadota</taxon>
        <taxon>Gammaproteobacteria</taxon>
        <taxon>Chromatiales</taxon>
        <taxon>Sedimenticolaceae</taxon>
        <taxon>Sedimenticola</taxon>
    </lineage>
</organism>
<dbReference type="Pfam" id="PF00990">
    <property type="entry name" value="GGDEF"/>
    <property type="match status" value="1"/>
</dbReference>
<sequence length="306" mass="34000">MNSPSQMQRRTGSDDNVATHPANRGGSQTAAQQPATSRILALTGILQTTLEINELMALFAKELGRFIAFDGLVYHFTSLDISIALGQQTGHSCEYRLIVSSEELGDLKLHRDHPFSREEMETAENLLAALLYPLRNALLYQRAVQSAMIDPLTGVKNRSTMKDSLVRAIELSRRQGTELSVLLLDIDHFKTINDRFGHLYGDQALKAVAQCADRSIRDSDALFRYGGEEFVILLSGTSLEGSLKLAERIRHNIERLHPLPDRDVSVTISIGVAMLQQDDDIDRLLERADTALYQAKSQGRNRVVAG</sequence>
<dbReference type="FunFam" id="3.30.70.270:FF:000001">
    <property type="entry name" value="Diguanylate cyclase domain protein"/>
    <property type="match status" value="1"/>
</dbReference>
<dbReference type="InterPro" id="IPR000160">
    <property type="entry name" value="GGDEF_dom"/>
</dbReference>
<dbReference type="PANTHER" id="PTHR45138">
    <property type="entry name" value="REGULATORY COMPONENTS OF SENSORY TRANSDUCTION SYSTEM"/>
    <property type="match status" value="1"/>
</dbReference>
<dbReference type="GO" id="GO:0052621">
    <property type="term" value="F:diguanylate cyclase activity"/>
    <property type="evidence" value="ECO:0007669"/>
    <property type="project" value="UniProtKB-EC"/>
</dbReference>
<dbReference type="CDD" id="cd01949">
    <property type="entry name" value="GGDEF"/>
    <property type="match status" value="1"/>
</dbReference>
<dbReference type="NCBIfam" id="TIGR00254">
    <property type="entry name" value="GGDEF"/>
    <property type="match status" value="1"/>
</dbReference>
<dbReference type="PANTHER" id="PTHR45138:SF9">
    <property type="entry name" value="DIGUANYLATE CYCLASE DGCM-RELATED"/>
    <property type="match status" value="1"/>
</dbReference>
<evidence type="ECO:0000259" key="5">
    <source>
        <dbReference type="PROSITE" id="PS50887"/>
    </source>
</evidence>
<reference evidence="6" key="1">
    <citation type="journal article" date="2020" name="mSystems">
        <title>Genome- and Community-Level Interaction Insights into Carbon Utilization and Element Cycling Functions of Hydrothermarchaeota in Hydrothermal Sediment.</title>
        <authorList>
            <person name="Zhou Z."/>
            <person name="Liu Y."/>
            <person name="Xu W."/>
            <person name="Pan J."/>
            <person name="Luo Z.H."/>
            <person name="Li M."/>
        </authorList>
    </citation>
    <scope>NUCLEOTIDE SEQUENCE [LARGE SCALE GENOMIC DNA]</scope>
    <source>
        <strain evidence="6">HyVt-443</strain>
    </source>
</reference>
<evidence type="ECO:0000313" key="6">
    <source>
        <dbReference type="EMBL" id="HEB94941.1"/>
    </source>
</evidence>
<accession>A0A831W659</accession>
<proteinExistence type="predicted"/>
<comment type="cofactor">
    <cofactor evidence="1">
        <name>Mg(2+)</name>
        <dbReference type="ChEBI" id="CHEBI:18420"/>
    </cofactor>
</comment>
<dbReference type="EMBL" id="DRKP01000010">
    <property type="protein sequence ID" value="HEB94941.1"/>
    <property type="molecule type" value="Genomic_DNA"/>
</dbReference>
<feature type="domain" description="GGDEF" evidence="5">
    <location>
        <begin position="177"/>
        <end position="306"/>
    </location>
</feature>
<dbReference type="SMART" id="SM00267">
    <property type="entry name" value="GGDEF"/>
    <property type="match status" value="1"/>
</dbReference>
<evidence type="ECO:0000256" key="1">
    <source>
        <dbReference type="ARBA" id="ARBA00001946"/>
    </source>
</evidence>
<dbReference type="AlphaFoldDB" id="A0A831W659"/>
<dbReference type="PROSITE" id="PS50887">
    <property type="entry name" value="GGDEF"/>
    <property type="match status" value="1"/>
</dbReference>
<dbReference type="InterPro" id="IPR050469">
    <property type="entry name" value="Diguanylate_Cyclase"/>
</dbReference>
<dbReference type="GO" id="GO:0043709">
    <property type="term" value="P:cell adhesion involved in single-species biofilm formation"/>
    <property type="evidence" value="ECO:0007669"/>
    <property type="project" value="TreeGrafter"/>
</dbReference>
<dbReference type="Gene3D" id="3.30.70.270">
    <property type="match status" value="1"/>
</dbReference>
<name>A0A831W659_9GAMM</name>
<comment type="catalytic activity">
    <reaction evidence="3">
        <text>2 GTP = 3',3'-c-di-GMP + 2 diphosphate</text>
        <dbReference type="Rhea" id="RHEA:24898"/>
        <dbReference type="ChEBI" id="CHEBI:33019"/>
        <dbReference type="ChEBI" id="CHEBI:37565"/>
        <dbReference type="ChEBI" id="CHEBI:58805"/>
        <dbReference type="EC" id="2.7.7.65"/>
    </reaction>
</comment>
<evidence type="ECO:0000256" key="4">
    <source>
        <dbReference type="SAM" id="MobiDB-lite"/>
    </source>
</evidence>
<gene>
    <name evidence="6" type="ORF">ENI96_00750</name>
</gene>
<dbReference type="Proteomes" id="UP000886251">
    <property type="component" value="Unassembled WGS sequence"/>
</dbReference>
<dbReference type="EC" id="2.7.7.65" evidence="2"/>